<evidence type="ECO:0000259" key="4">
    <source>
        <dbReference type="PROSITE" id="PS50893"/>
    </source>
</evidence>
<dbReference type="PANTHER" id="PTHR45772:SF1">
    <property type="entry name" value="ABC TRANSPORTER ATP-BINDING PROTEIN"/>
    <property type="match status" value="1"/>
</dbReference>
<dbReference type="Pfam" id="PF12399">
    <property type="entry name" value="BCA_ABC_TP_C"/>
    <property type="match status" value="1"/>
</dbReference>
<dbReference type="GO" id="GO:0016887">
    <property type="term" value="F:ATP hydrolysis activity"/>
    <property type="evidence" value="ECO:0007669"/>
    <property type="project" value="InterPro"/>
</dbReference>
<dbReference type="Gene3D" id="3.40.50.300">
    <property type="entry name" value="P-loop containing nucleotide triphosphate hydrolases"/>
    <property type="match status" value="1"/>
</dbReference>
<dbReference type="SMART" id="SM00382">
    <property type="entry name" value="AAA"/>
    <property type="match status" value="1"/>
</dbReference>
<keyword evidence="6" id="KW-1185">Reference proteome</keyword>
<keyword evidence="1" id="KW-0813">Transport</keyword>
<dbReference type="GO" id="GO:0005886">
    <property type="term" value="C:plasma membrane"/>
    <property type="evidence" value="ECO:0007669"/>
    <property type="project" value="TreeGrafter"/>
</dbReference>
<dbReference type="InterPro" id="IPR051120">
    <property type="entry name" value="ABC_AA/LPS_Transport"/>
</dbReference>
<protein>
    <submittedName>
        <fullName evidence="5">ABC transporter ATP-binding protein</fullName>
    </submittedName>
</protein>
<evidence type="ECO:0000313" key="6">
    <source>
        <dbReference type="Proteomes" id="UP000664382"/>
    </source>
</evidence>
<dbReference type="InterPro" id="IPR032823">
    <property type="entry name" value="BCA_ABC_TP_C"/>
</dbReference>
<dbReference type="SUPFAM" id="SSF52540">
    <property type="entry name" value="P-loop containing nucleoside triphosphate hydrolases"/>
    <property type="match status" value="1"/>
</dbReference>
<dbReference type="EMBL" id="JAGDYM010000001">
    <property type="protein sequence ID" value="MBO1900396.1"/>
    <property type="molecule type" value="Genomic_DNA"/>
</dbReference>
<gene>
    <name evidence="5" type="ORF">J4H92_00340</name>
</gene>
<evidence type="ECO:0000256" key="2">
    <source>
        <dbReference type="ARBA" id="ARBA00022741"/>
    </source>
</evidence>
<reference evidence="5" key="1">
    <citation type="submission" date="2021-03" db="EMBL/GenBank/DDBJ databases">
        <title>Leucobacter chromiisoli sp. nov., isolated from chromium-containing soil of chemical plant.</title>
        <authorList>
            <person name="Xu Z."/>
        </authorList>
    </citation>
    <scope>NUCLEOTIDE SEQUENCE</scope>
    <source>
        <strain evidence="5">S27</strain>
    </source>
</reference>
<comment type="caution">
    <text evidence="5">The sequence shown here is derived from an EMBL/GenBank/DDBJ whole genome shotgun (WGS) entry which is preliminary data.</text>
</comment>
<feature type="domain" description="ABC transporter" evidence="4">
    <location>
        <begin position="5"/>
        <end position="253"/>
    </location>
</feature>
<name>A0A939ML28_9MICO</name>
<dbReference type="PANTHER" id="PTHR45772">
    <property type="entry name" value="CONSERVED COMPONENT OF ABC TRANSPORTER FOR NATURAL AMINO ACIDS-RELATED"/>
    <property type="match status" value="1"/>
</dbReference>
<sequence length="274" mass="29390">MSASIEVREVNLRFGGVQVLDRVSFTVEPGTIHAVIGPNGAGKSSTFNVISGLYRPSSGSVLVDGVDVTQRRPHEIAGLGLGRAFQNIALVPHAPVIDNIMVGRHRLMRAGFLGSALGLPRVRREETAHRDRVVEIAEFVGLGGQLHAPAGSLSYGGRKKIELARALASEPRALLLDEPVAGMPAHEKREIAGVVRAIRDALGTTVLIVEHDMPLIMSQAERITVLDFGRVIADGTPDEIQQDPAVIAAYLGEDESEIDTEVMSQVGIEKEHRA</sequence>
<dbReference type="GO" id="GO:0005524">
    <property type="term" value="F:ATP binding"/>
    <property type="evidence" value="ECO:0007669"/>
    <property type="project" value="UniProtKB-KW"/>
</dbReference>
<dbReference type="InterPro" id="IPR003593">
    <property type="entry name" value="AAA+_ATPase"/>
</dbReference>
<dbReference type="InterPro" id="IPR003439">
    <property type="entry name" value="ABC_transporter-like_ATP-bd"/>
</dbReference>
<dbReference type="AlphaFoldDB" id="A0A939ML28"/>
<dbReference type="Proteomes" id="UP000664382">
    <property type="component" value="Unassembled WGS sequence"/>
</dbReference>
<dbReference type="FunFam" id="3.40.50.300:FF:000421">
    <property type="entry name" value="Branched-chain amino acid ABC transporter ATP-binding protein"/>
    <property type="match status" value="1"/>
</dbReference>
<evidence type="ECO:0000256" key="1">
    <source>
        <dbReference type="ARBA" id="ARBA00022448"/>
    </source>
</evidence>
<dbReference type="RefSeq" id="WP_208095035.1">
    <property type="nucleotide sequence ID" value="NZ_JAGDYM010000001.1"/>
</dbReference>
<evidence type="ECO:0000313" key="5">
    <source>
        <dbReference type="EMBL" id="MBO1900396.1"/>
    </source>
</evidence>
<proteinExistence type="predicted"/>
<organism evidence="5 6">
    <name type="scientific">Leucobacter weissii</name>
    <dbReference type="NCBI Taxonomy" id="1983706"/>
    <lineage>
        <taxon>Bacteria</taxon>
        <taxon>Bacillati</taxon>
        <taxon>Actinomycetota</taxon>
        <taxon>Actinomycetes</taxon>
        <taxon>Micrococcales</taxon>
        <taxon>Microbacteriaceae</taxon>
        <taxon>Leucobacter</taxon>
    </lineage>
</organism>
<dbReference type="Pfam" id="PF00005">
    <property type="entry name" value="ABC_tran"/>
    <property type="match status" value="1"/>
</dbReference>
<keyword evidence="2" id="KW-0547">Nucleotide-binding</keyword>
<evidence type="ECO:0000256" key="3">
    <source>
        <dbReference type="ARBA" id="ARBA00022840"/>
    </source>
</evidence>
<accession>A0A939ML28</accession>
<keyword evidence="3 5" id="KW-0067">ATP-binding</keyword>
<dbReference type="PROSITE" id="PS50893">
    <property type="entry name" value="ABC_TRANSPORTER_2"/>
    <property type="match status" value="1"/>
</dbReference>
<dbReference type="InterPro" id="IPR027417">
    <property type="entry name" value="P-loop_NTPase"/>
</dbReference>
<dbReference type="CDD" id="cd03219">
    <property type="entry name" value="ABC_Mj1267_LivG_branched"/>
    <property type="match status" value="1"/>
</dbReference>